<sequence>MTCFTCILFFLLRVPACLGGPEVPGGISVPPAAPENDEIRGALNVTDRFSIEETETGGKMGGEASTVRPPTEALVPVEAALFLVVYGYCAGVLAGLTGASDASKCECKGQNDDGCADQSRVVFRWDGGTDAHVLVRSYGSLSSKFAFLLTMSLSLEVPPPNDEAVNATDLTARLSQSDAEGPGRDGGDGAGTPFEAPGPLRVVTVTAPSTPGSLSAY</sequence>
<organism evidence="3">
    <name type="scientific">Chromera velia CCMP2878</name>
    <dbReference type="NCBI Taxonomy" id="1169474"/>
    <lineage>
        <taxon>Eukaryota</taxon>
        <taxon>Sar</taxon>
        <taxon>Alveolata</taxon>
        <taxon>Colpodellida</taxon>
        <taxon>Chromeraceae</taxon>
        <taxon>Chromera</taxon>
    </lineage>
</organism>
<keyword evidence="2" id="KW-0732">Signal</keyword>
<name>A0A0G4FMJ8_9ALVE</name>
<proteinExistence type="predicted"/>
<protein>
    <submittedName>
        <fullName evidence="3">Uncharacterized protein</fullName>
    </submittedName>
</protein>
<gene>
    <name evidence="3" type="ORF">Cvel_17754</name>
</gene>
<dbReference type="VEuPathDB" id="CryptoDB:Cvel_17754"/>
<reference evidence="3" key="1">
    <citation type="submission" date="2014-11" db="EMBL/GenBank/DDBJ databases">
        <authorList>
            <person name="Otto D Thomas"/>
            <person name="Naeem Raeece"/>
        </authorList>
    </citation>
    <scope>NUCLEOTIDE SEQUENCE</scope>
</reference>
<accession>A0A0G4FMJ8</accession>
<evidence type="ECO:0000256" key="1">
    <source>
        <dbReference type="SAM" id="MobiDB-lite"/>
    </source>
</evidence>
<feature type="signal peptide" evidence="2">
    <location>
        <begin position="1"/>
        <end position="19"/>
    </location>
</feature>
<evidence type="ECO:0000256" key="2">
    <source>
        <dbReference type="SAM" id="SignalP"/>
    </source>
</evidence>
<feature type="region of interest" description="Disordered" evidence="1">
    <location>
        <begin position="176"/>
        <end position="217"/>
    </location>
</feature>
<dbReference type="EMBL" id="CDMZ01000480">
    <property type="protein sequence ID" value="CEM15213.1"/>
    <property type="molecule type" value="Genomic_DNA"/>
</dbReference>
<feature type="compositionally biased region" description="Polar residues" evidence="1">
    <location>
        <begin position="206"/>
        <end position="217"/>
    </location>
</feature>
<dbReference type="AlphaFoldDB" id="A0A0G4FMJ8"/>
<evidence type="ECO:0000313" key="3">
    <source>
        <dbReference type="EMBL" id="CEM15213.1"/>
    </source>
</evidence>
<feature type="chain" id="PRO_5005188985" evidence="2">
    <location>
        <begin position="20"/>
        <end position="217"/>
    </location>
</feature>